<dbReference type="InterPro" id="IPR002761">
    <property type="entry name" value="Diphthami_syn_dom"/>
</dbReference>
<evidence type="ECO:0000313" key="2">
    <source>
        <dbReference type="EMBL" id="REH54920.1"/>
    </source>
</evidence>
<dbReference type="AlphaFoldDB" id="A0A3E0I8D3"/>
<reference evidence="2 3" key="1">
    <citation type="submission" date="2018-08" db="EMBL/GenBank/DDBJ databases">
        <title>Genomic Encyclopedia of Type Strains, Phase IV (KMG-IV): sequencing the most valuable type-strain genomes for metagenomic binning, comparative biology and taxonomic classification.</title>
        <authorList>
            <person name="Goeker M."/>
        </authorList>
    </citation>
    <scope>NUCLEOTIDE SEQUENCE [LARGE SCALE GENOMIC DNA]</scope>
    <source>
        <strain evidence="2 3">DSM 18841</strain>
    </source>
</reference>
<accession>A0A3E0I8D3</accession>
<dbReference type="NCBIfam" id="TIGR00290">
    <property type="entry name" value="MJ0570_dom"/>
    <property type="match status" value="1"/>
</dbReference>
<dbReference type="InterPro" id="IPR030662">
    <property type="entry name" value="DPH6/MJ0570"/>
</dbReference>
<keyword evidence="3" id="KW-1185">Reference proteome</keyword>
<dbReference type="EMBL" id="QUNS01000002">
    <property type="protein sequence ID" value="REH54920.1"/>
    <property type="molecule type" value="Genomic_DNA"/>
</dbReference>
<evidence type="ECO:0000313" key="3">
    <source>
        <dbReference type="Proteomes" id="UP000256884"/>
    </source>
</evidence>
<sequence length="263" mass="30395">MNPAIAGFFMHICHMKKAYFNWSSGKDSSLALYKILQQKEYDVQKLITNVNQDYQRVSMHGLHEDLLDAQAESIGIPLEKNYFPAEVTMDLYNERMKEKTAELKEAGLVNGIFGDIFLEDLRAYRDSKLQEVGITGVYPLWKQDTKELLREFLNLGFKTITVCVNAKLLGEEFVGRVIDEDFINELPEGVDVCGENGEFHTFCYDGPIFKKPVAFEIGEKVLKSYTLHKNDDDNCYQDSKKSEKKATKNYDRSFWYCDLQLKK</sequence>
<comment type="caution">
    <text evidence="2">The sequence shown here is derived from an EMBL/GenBank/DDBJ whole genome shotgun (WGS) entry which is preliminary data.</text>
</comment>
<evidence type="ECO:0000259" key="1">
    <source>
        <dbReference type="Pfam" id="PF01902"/>
    </source>
</evidence>
<protein>
    <submittedName>
        <fullName evidence="2">Uncharacterized protein (TIGR00290 family)</fullName>
    </submittedName>
</protein>
<dbReference type="Pfam" id="PF01902">
    <property type="entry name" value="Diphthami_syn_2"/>
    <property type="match status" value="1"/>
</dbReference>
<name>A0A3E0I8D3_9FLAO</name>
<dbReference type="Gene3D" id="3.40.50.620">
    <property type="entry name" value="HUPs"/>
    <property type="match status" value="1"/>
</dbReference>
<organism evidence="2 3">
    <name type="scientific">Tenacibaculum gallaicum</name>
    <dbReference type="NCBI Taxonomy" id="561505"/>
    <lineage>
        <taxon>Bacteria</taxon>
        <taxon>Pseudomonadati</taxon>
        <taxon>Bacteroidota</taxon>
        <taxon>Flavobacteriia</taxon>
        <taxon>Flavobacteriales</taxon>
        <taxon>Flavobacteriaceae</taxon>
        <taxon>Tenacibaculum</taxon>
    </lineage>
</organism>
<proteinExistence type="predicted"/>
<dbReference type="Proteomes" id="UP000256884">
    <property type="component" value="Unassembled WGS sequence"/>
</dbReference>
<gene>
    <name evidence="2" type="ORF">C7448_102453</name>
</gene>
<dbReference type="CDD" id="cd01994">
    <property type="entry name" value="AANH_PF0828-like"/>
    <property type="match status" value="1"/>
</dbReference>
<dbReference type="InterPro" id="IPR014729">
    <property type="entry name" value="Rossmann-like_a/b/a_fold"/>
</dbReference>
<dbReference type="SUPFAM" id="SSF52402">
    <property type="entry name" value="Adenine nucleotide alpha hydrolases-like"/>
    <property type="match status" value="1"/>
</dbReference>
<feature type="domain" description="Diphthamide synthase" evidence="1">
    <location>
        <begin position="21"/>
        <end position="216"/>
    </location>
</feature>
<dbReference type="PIRSF" id="PIRSF039123">
    <property type="entry name" value="Diphthamide_synthase"/>
    <property type="match status" value="1"/>
</dbReference>
<dbReference type="Gene3D" id="3.90.1490.10">
    <property type="entry name" value="putative n-type atp pyrophosphatase, domain 2"/>
    <property type="match status" value="1"/>
</dbReference>